<dbReference type="Proteomes" id="UP000694720">
    <property type="component" value="Unplaced"/>
</dbReference>
<feature type="compositionally biased region" description="Polar residues" evidence="7">
    <location>
        <begin position="592"/>
        <end position="601"/>
    </location>
</feature>
<dbReference type="PROSITE" id="PS51257">
    <property type="entry name" value="PROKAR_LIPOPROTEIN"/>
    <property type="match status" value="1"/>
</dbReference>
<feature type="compositionally biased region" description="Basic and acidic residues" evidence="7">
    <location>
        <begin position="1206"/>
        <end position="1219"/>
    </location>
</feature>
<proteinExistence type="predicted"/>
<keyword evidence="6" id="KW-0131">Cell cycle</keyword>
<feature type="compositionally biased region" description="Polar residues" evidence="7">
    <location>
        <begin position="1875"/>
        <end position="1884"/>
    </location>
</feature>
<evidence type="ECO:0000256" key="4">
    <source>
        <dbReference type="ARBA" id="ARBA00022843"/>
    </source>
</evidence>
<feature type="compositionally biased region" description="Basic and acidic residues" evidence="7">
    <location>
        <begin position="807"/>
        <end position="817"/>
    </location>
</feature>
<keyword evidence="4" id="KW-0832">Ubl conjugation</keyword>
<keyword evidence="2" id="KW-1017">Isopeptide bond</keyword>
<feature type="compositionally biased region" description="Basic and acidic residues" evidence="7">
    <location>
        <begin position="308"/>
        <end position="318"/>
    </location>
</feature>
<sequence length="1975" mass="211938">MGPTRRLVTIKRSGVDGPHFPLSLSSCLFGRAIECDIRIQLPVVSKQHCKIEIRDQEAVLFNFSSTNPTQVNGSAIEKPVPLKHGDVITIVDRSFRYENESDQNGSASAESPGQRREQESSRRASRSSISSNPGGKGQDARVRPKVTEEDVSGRALAHVTKAPEAQNVSEDPAARRTPHGVHPSGQAAEDSGKAPDPAAGDAKEDSTVALGSRSGELKALSSMQGLRNGEQGDSPFRRLYESLKVELDVRAASVDGPQSRRKSASQGPRTTGGGSAAAGVQTPGSLTPRPKSGRSPQTKAEPAGGEPGRGRSLEKGSDGEPAQSPSLPRTGTQRTRTPTPGRAAQPSPRRRRSEELRVLHGSESPRLGQGQSEGFRADSKAWMPRKFLPRNQTPVKVEEADSFATTPEKFSKKRKSISTNADDLATAVEMQAISAPLVLQAERKNQSDVLNKPEKLGTAAGQMGPGLPGLSSADISGFSDPMKKTEGAPPKRRRVSFGGRLRPELFDENLPPNTPLKRGETPKQRRSLATHTPAALKKIIKEQPQPSGKEDSSETHRETTAQHARVRSPAPPAPHASPAAPDGCRGSAEAPSVSSGSTAPHQTEPPRRGGRKSGSLPLKRASLDRGQHGILQMIYSRRRSGASEANLIVAKSWADVVKLGAKQTQNKAVKRGPPRPLSKKPRRTTPPTKPTDILQNQFSTGHANSPCTIVVGRAHLEKVTGPARPCRILNSFVPHKPMDFGEDLSGLTEMFKTPAKEKPHRMSTCASTFSNPEDLLGKKLLGPHPGEKPLLCTPEIGGGDVSLGPEDSPKEPADRSSESPVLRRPPIRMNESIAKTPRSVSKTTGPEMKSPGSEAELPKAASSANRPRRSSELRGPQTPGPERQAAGSRPHTVQDALGRRLGNTPLAKPELEGERRDSERPFESGKENVESKESSAKMSAGRRSGAASEVKCEPSVDLIPVEALPEPEPPGAAQVDRPGLWQTPARAKEAADAENRAAGTRCKPPGAERAGTTSRRSAQLKTPSRKGDPEGPSVPGKPTETPGATTPVRRAPGDGKSIKLFRETPEQKRIPAEGGTGSKRRPRMPEEKTRPLEDLAGLRELFQTPQHAKDPTAEAETPGMRCQPPRAAPVLSLDSITGPLKTPPQRADTGDCLSALRQPRQTPGGAGLSYRNPEGGDRGTAGSQEAPEQSLDSAERVTGSKRRPRTPKEKTRPLEDLAGLRELFQTPQHAKDPTAEAKTPGMRCQPPRAAPVFSLDSITGPLKTPPQRADTGDCLSALRQPRQTPGGAGLSYRNPEGGDRGTAGSQEAPEQSLDSAERVTGSKRRPRTPKEKTRPLEDLAGFQELFQTPLHTKDPMAIVKTPQVSHISPQPEATATPTNRKRQLRTPLGKVVVGAGGSAPGKTTRALGETPHTHSEPGGGGESIRLFQETPEQKLDAAENAGGSRRRPRTPREKAQSLEDMAGFQELFQTPQHAKAPGTDNKTPKTHCQSPQPEPVNTPSRKGRLKTPFQKGDTDAELSVPRTPRQTPGGAKLLEREPESGDRGAAASREAPEQKLDAAERGTGVQRRPRTPREKAQSLEDLAGFQELFQTPLHSKEPMAIDKTPQVSHISPQPEATATPTNRKRQLRTPLGKVVVGAGGSAPGKTTRALGETPHTHSEPGGGGESIRLFQETPEQKLDAAENAGGSRRRPRTPREKAQSLEDLAGFQELFQTPHRAKDPVAEDGTPEMPCHASQAAAPVTSTSKTQTSKTPSQKADTRGGLSALRKPRQTPGGTGLSDRRPGGDGGAAASQEAPEQKLDAAERGTGMSLHPRRPNKTDLEEQRPECLPSAEKMRRTRHEKKSVKTSGERALRGREDGAENPTSGGKVQERQVRSRSGGQNKTLSPDAAERKVREKRAEIRLQDQEEKEATEHSGLATGLRSRKTTVRPRGNPSERDSEPRVTPCAKRGAHSLQKEDDNVSVRKIRTRSQKSSGR</sequence>
<feature type="compositionally biased region" description="Low complexity" evidence="7">
    <location>
        <begin position="1741"/>
        <end position="1755"/>
    </location>
</feature>
<dbReference type="Pfam" id="PF15276">
    <property type="entry name" value="PP1_bind"/>
    <property type="match status" value="1"/>
</dbReference>
<dbReference type="SMART" id="SM01295">
    <property type="entry name" value="K167R"/>
    <property type="match status" value="7"/>
</dbReference>
<dbReference type="InterPro" id="IPR008984">
    <property type="entry name" value="SMAD_FHA_dom_sf"/>
</dbReference>
<dbReference type="InterPro" id="IPR012568">
    <property type="entry name" value="KI67R"/>
</dbReference>
<feature type="compositionally biased region" description="Basic and acidic residues" evidence="7">
    <location>
        <begin position="444"/>
        <end position="455"/>
    </location>
</feature>
<feature type="compositionally biased region" description="Basic residues" evidence="7">
    <location>
        <begin position="1963"/>
        <end position="1975"/>
    </location>
</feature>
<evidence type="ECO:0000256" key="6">
    <source>
        <dbReference type="ARBA" id="ARBA00023306"/>
    </source>
</evidence>
<dbReference type="InterPro" id="IPR029334">
    <property type="entry name" value="PP1-bd"/>
</dbReference>
<feature type="compositionally biased region" description="Polar residues" evidence="7">
    <location>
        <begin position="1362"/>
        <end position="1378"/>
    </location>
</feature>
<feature type="compositionally biased region" description="Basic and acidic residues" evidence="7">
    <location>
        <begin position="1888"/>
        <end position="1912"/>
    </location>
</feature>
<feature type="compositionally biased region" description="Polar residues" evidence="7">
    <location>
        <begin position="1486"/>
        <end position="1500"/>
    </location>
</feature>
<feature type="compositionally biased region" description="Low complexity" evidence="7">
    <location>
        <begin position="778"/>
        <end position="791"/>
    </location>
</feature>
<feature type="compositionally biased region" description="Basic and acidic residues" evidence="7">
    <location>
        <begin position="138"/>
        <end position="152"/>
    </location>
</feature>
<evidence type="ECO:0000313" key="9">
    <source>
        <dbReference type="Ensembl" id="ENSSSCP00035044823.1"/>
    </source>
</evidence>
<protein>
    <recommendedName>
        <fullName evidence="8">FHA domain-containing protein</fullName>
    </recommendedName>
</protein>
<evidence type="ECO:0000313" key="10">
    <source>
        <dbReference type="Proteomes" id="UP000694720"/>
    </source>
</evidence>
<dbReference type="Ensembl" id="ENSSSCT00035104553.1">
    <property type="protein sequence ID" value="ENSSSCP00035044823.1"/>
    <property type="gene ID" value="ENSSSCG00035076819.1"/>
</dbReference>
<keyword evidence="3" id="KW-0597">Phosphoprotein</keyword>
<feature type="compositionally biased region" description="Polar residues" evidence="7">
    <location>
        <begin position="1011"/>
        <end position="1022"/>
    </location>
</feature>
<evidence type="ECO:0000256" key="1">
    <source>
        <dbReference type="ARBA" id="ARBA00004123"/>
    </source>
</evidence>
<feature type="compositionally biased region" description="Basic residues" evidence="7">
    <location>
        <begin position="668"/>
        <end position="683"/>
    </location>
</feature>
<feature type="region of interest" description="Disordered" evidence="7">
    <location>
        <begin position="1603"/>
        <end position="1975"/>
    </location>
</feature>
<feature type="compositionally biased region" description="Basic and acidic residues" evidence="7">
    <location>
        <begin position="113"/>
        <end position="122"/>
    </location>
</feature>
<feature type="compositionally biased region" description="Basic and acidic residues" evidence="7">
    <location>
        <begin position="1083"/>
        <end position="1097"/>
    </location>
</feature>
<feature type="region of interest" description="Disordered" evidence="7">
    <location>
        <begin position="444"/>
        <end position="624"/>
    </location>
</feature>
<dbReference type="CDD" id="cd22673">
    <property type="entry name" value="FHA_Ki67"/>
    <property type="match status" value="1"/>
</dbReference>
<dbReference type="PROSITE" id="PS50006">
    <property type="entry name" value="FHA_DOMAIN"/>
    <property type="match status" value="1"/>
</dbReference>
<dbReference type="SMART" id="SM00240">
    <property type="entry name" value="FHA"/>
    <property type="match status" value="1"/>
</dbReference>
<evidence type="ECO:0000256" key="3">
    <source>
        <dbReference type="ARBA" id="ARBA00022553"/>
    </source>
</evidence>
<dbReference type="Pfam" id="PF08065">
    <property type="entry name" value="KI67R"/>
    <property type="match status" value="7"/>
</dbReference>
<keyword evidence="5" id="KW-0539">Nucleus</keyword>
<feature type="compositionally biased region" description="Basic and acidic residues" evidence="7">
    <location>
        <begin position="1816"/>
        <end position="1825"/>
    </location>
</feature>
<comment type="subcellular location">
    <subcellularLocation>
        <location evidence="1">Nucleus</location>
    </subcellularLocation>
</comment>
<reference evidence="9" key="1">
    <citation type="submission" date="2025-08" db="UniProtKB">
        <authorList>
            <consortium name="Ensembl"/>
        </authorList>
    </citation>
    <scope>IDENTIFICATION</scope>
</reference>
<feature type="compositionally biased region" description="Polar residues" evidence="7">
    <location>
        <begin position="102"/>
        <end position="111"/>
    </location>
</feature>
<feature type="compositionally biased region" description="Basic and acidic residues" evidence="7">
    <location>
        <begin position="1847"/>
        <end position="1858"/>
    </location>
</feature>
<feature type="region of interest" description="Disordered" evidence="7">
    <location>
        <begin position="99"/>
        <end position="234"/>
    </location>
</feature>
<organism evidence="9 10">
    <name type="scientific">Sus scrofa</name>
    <name type="common">Pig</name>
    <dbReference type="NCBI Taxonomy" id="9823"/>
    <lineage>
        <taxon>Eukaryota</taxon>
        <taxon>Metazoa</taxon>
        <taxon>Chordata</taxon>
        <taxon>Craniata</taxon>
        <taxon>Vertebrata</taxon>
        <taxon>Euteleostomi</taxon>
        <taxon>Mammalia</taxon>
        <taxon>Eutheria</taxon>
        <taxon>Laurasiatheria</taxon>
        <taxon>Artiodactyla</taxon>
        <taxon>Suina</taxon>
        <taxon>Suidae</taxon>
        <taxon>Sus</taxon>
    </lineage>
</organism>
<feature type="compositionally biased region" description="Basic and acidic residues" evidence="7">
    <location>
        <begin position="986"/>
        <end position="995"/>
    </location>
</feature>
<dbReference type="GO" id="GO:0005634">
    <property type="term" value="C:nucleus"/>
    <property type="evidence" value="ECO:0007669"/>
    <property type="project" value="UniProtKB-SubCell"/>
</dbReference>
<feature type="compositionally biased region" description="Basic and acidic residues" evidence="7">
    <location>
        <begin position="909"/>
        <end position="935"/>
    </location>
</feature>
<evidence type="ECO:0000256" key="5">
    <source>
        <dbReference type="ARBA" id="ARBA00023242"/>
    </source>
</evidence>
<feature type="region of interest" description="Disordered" evidence="7">
    <location>
        <begin position="754"/>
        <end position="1340"/>
    </location>
</feature>
<feature type="compositionally biased region" description="Basic and acidic residues" evidence="7">
    <location>
        <begin position="1533"/>
        <end position="1542"/>
    </location>
</feature>
<feature type="compositionally biased region" description="Basic and acidic residues" evidence="7">
    <location>
        <begin position="1550"/>
        <end position="1560"/>
    </location>
</feature>
<feature type="compositionally biased region" description="Polar residues" evidence="7">
    <location>
        <begin position="1605"/>
        <end position="1621"/>
    </location>
</feature>
<feature type="compositionally biased region" description="Basic and acidic residues" evidence="7">
    <location>
        <begin position="548"/>
        <end position="560"/>
    </location>
</feature>
<evidence type="ECO:0000256" key="2">
    <source>
        <dbReference type="ARBA" id="ARBA00022499"/>
    </source>
</evidence>
<name>A0A8D1B5C9_PIG</name>
<dbReference type="Gene3D" id="2.60.200.20">
    <property type="match status" value="1"/>
</dbReference>
<feature type="compositionally biased region" description="Polar residues" evidence="7">
    <location>
        <begin position="1181"/>
        <end position="1192"/>
    </location>
</feature>
<dbReference type="SUPFAM" id="SSF49879">
    <property type="entry name" value="SMAD/FHA domain"/>
    <property type="match status" value="1"/>
</dbReference>
<dbReference type="PANTHER" id="PTHR21603:SF17">
    <property type="entry name" value="PROLIFERATION MARKER PROTEIN KI-67"/>
    <property type="match status" value="1"/>
</dbReference>
<feature type="region of interest" description="Disordered" evidence="7">
    <location>
        <begin position="250"/>
        <end position="418"/>
    </location>
</feature>
<dbReference type="InterPro" id="IPR000253">
    <property type="entry name" value="FHA_dom"/>
</dbReference>
<feature type="region of interest" description="Disordered" evidence="7">
    <location>
        <begin position="1362"/>
        <end position="1578"/>
    </location>
</feature>
<accession>A0A8D1B5C9</accession>
<dbReference type="Pfam" id="PF00498">
    <property type="entry name" value="FHA"/>
    <property type="match status" value="1"/>
</dbReference>
<feature type="compositionally biased region" description="Polar residues" evidence="7">
    <location>
        <begin position="1303"/>
        <end position="1314"/>
    </location>
</feature>
<feature type="compositionally biased region" description="Basic and acidic residues" evidence="7">
    <location>
        <begin position="1328"/>
        <end position="1337"/>
    </location>
</feature>
<feature type="compositionally biased region" description="Low complexity" evidence="7">
    <location>
        <begin position="328"/>
        <end position="347"/>
    </location>
</feature>
<evidence type="ECO:0000259" key="8">
    <source>
        <dbReference type="PROSITE" id="PS50006"/>
    </source>
</evidence>
<evidence type="ECO:0000256" key="7">
    <source>
        <dbReference type="SAM" id="MobiDB-lite"/>
    </source>
</evidence>
<feature type="region of interest" description="Disordered" evidence="7">
    <location>
        <begin position="663"/>
        <end position="699"/>
    </location>
</feature>
<dbReference type="PANTHER" id="PTHR21603">
    <property type="entry name" value="ANTIGEN KI-67-LIKE PROTEIN"/>
    <property type="match status" value="1"/>
</dbReference>
<feature type="domain" description="FHA" evidence="8">
    <location>
        <begin position="27"/>
        <end position="76"/>
    </location>
</feature>
<feature type="compositionally biased region" description="Basic residues" evidence="7">
    <location>
        <begin position="1835"/>
        <end position="1844"/>
    </location>
</feature>
<feature type="compositionally biased region" description="Basic and acidic residues" evidence="7">
    <location>
        <begin position="1051"/>
        <end position="1071"/>
    </location>
</feature>